<dbReference type="PANTHER" id="PTHR10492">
    <property type="match status" value="1"/>
</dbReference>
<keyword evidence="4" id="KW-0227">DNA damage</keyword>
<proteinExistence type="inferred from homology"/>
<dbReference type="PANTHER" id="PTHR10492:SF101">
    <property type="entry name" value="ATP-DEPENDENT DNA HELICASE"/>
    <property type="match status" value="1"/>
</dbReference>
<feature type="domain" description="DNA helicase Pif1-like 2B" evidence="11">
    <location>
        <begin position="2733"/>
        <end position="2779"/>
    </location>
</feature>
<keyword evidence="4" id="KW-0233">DNA recombination</keyword>
<evidence type="ECO:0000256" key="3">
    <source>
        <dbReference type="ARBA" id="ARBA00023125"/>
    </source>
</evidence>
<dbReference type="InterPro" id="IPR003871">
    <property type="entry name" value="RFA1B/D_OB_1st"/>
</dbReference>
<evidence type="ECO:0000313" key="13">
    <source>
        <dbReference type="Proteomes" id="UP000694251"/>
    </source>
</evidence>
<gene>
    <name evidence="12" type="ORF">ISN44_As08g037420</name>
</gene>
<keyword evidence="4" id="KW-0347">Helicase</keyword>
<feature type="region of interest" description="Disordered" evidence="5">
    <location>
        <begin position="1235"/>
        <end position="1272"/>
    </location>
</feature>
<protein>
    <recommendedName>
        <fullName evidence="4">ATP-dependent DNA helicase</fullName>
        <ecNumber evidence="4">5.6.2.3</ecNumber>
    </recommendedName>
</protein>
<keyword evidence="4" id="KW-0547">Nucleotide-binding</keyword>
<dbReference type="InterPro" id="IPR010285">
    <property type="entry name" value="DNA_helicase_pif1-like_DEAD"/>
</dbReference>
<dbReference type="Pfam" id="PF02721">
    <property type="entry name" value="DUF223"/>
    <property type="match status" value="3"/>
</dbReference>
<evidence type="ECO:0000259" key="10">
    <source>
        <dbReference type="Pfam" id="PF14214"/>
    </source>
</evidence>
<dbReference type="Proteomes" id="UP000694251">
    <property type="component" value="Chromosome 8"/>
</dbReference>
<feature type="compositionally biased region" description="Polar residues" evidence="5">
    <location>
        <begin position="1313"/>
        <end position="1328"/>
    </location>
</feature>
<comment type="catalytic activity">
    <reaction evidence="4">
        <text>ATP + H2O = ADP + phosphate + H(+)</text>
        <dbReference type="Rhea" id="RHEA:13065"/>
        <dbReference type="ChEBI" id="CHEBI:15377"/>
        <dbReference type="ChEBI" id="CHEBI:15378"/>
        <dbReference type="ChEBI" id="CHEBI:30616"/>
        <dbReference type="ChEBI" id="CHEBI:43474"/>
        <dbReference type="ChEBI" id="CHEBI:456216"/>
        <dbReference type="EC" id="5.6.2.3"/>
    </reaction>
</comment>
<evidence type="ECO:0000256" key="2">
    <source>
        <dbReference type="ARBA" id="ARBA00022833"/>
    </source>
</evidence>
<keyword evidence="2" id="KW-0862">Zinc</keyword>
<feature type="region of interest" description="Disordered" evidence="5">
    <location>
        <begin position="710"/>
        <end position="753"/>
    </location>
</feature>
<dbReference type="FunFam" id="3.40.50.300:FF:002884">
    <property type="entry name" value="ATP-dependent DNA helicase"/>
    <property type="match status" value="1"/>
</dbReference>
<dbReference type="GO" id="GO:0003677">
    <property type="term" value="F:DNA binding"/>
    <property type="evidence" value="ECO:0007669"/>
    <property type="project" value="UniProtKB-KW"/>
</dbReference>
<evidence type="ECO:0000313" key="12">
    <source>
        <dbReference type="EMBL" id="KAG7584277.1"/>
    </source>
</evidence>
<dbReference type="Pfam" id="PF00561">
    <property type="entry name" value="Abhydrolase_1"/>
    <property type="match status" value="1"/>
</dbReference>
<feature type="compositionally biased region" description="Polar residues" evidence="5">
    <location>
        <begin position="737"/>
        <end position="746"/>
    </location>
</feature>
<accession>A0A8T2BAC5</accession>
<dbReference type="GO" id="GO:0016787">
    <property type="term" value="F:hydrolase activity"/>
    <property type="evidence" value="ECO:0007669"/>
    <property type="project" value="UniProtKB-KW"/>
</dbReference>
<dbReference type="Pfam" id="PF05970">
    <property type="entry name" value="PIF1"/>
    <property type="match status" value="1"/>
</dbReference>
<dbReference type="InterPro" id="IPR000073">
    <property type="entry name" value="AB_hydrolase_1"/>
</dbReference>
<dbReference type="CDD" id="cd04480">
    <property type="entry name" value="RPA1_DBD_A_like"/>
    <property type="match status" value="3"/>
</dbReference>
<feature type="region of interest" description="Disordered" evidence="5">
    <location>
        <begin position="1313"/>
        <end position="1344"/>
    </location>
</feature>
<dbReference type="GO" id="GO:0006281">
    <property type="term" value="P:DNA repair"/>
    <property type="evidence" value="ECO:0007669"/>
    <property type="project" value="UniProtKB-KW"/>
</dbReference>
<dbReference type="CDD" id="cd04481">
    <property type="entry name" value="RPA1_DBD_B_like"/>
    <property type="match status" value="2"/>
</dbReference>
<dbReference type="OrthoDB" id="408373at2759"/>
<dbReference type="GO" id="GO:0000723">
    <property type="term" value="P:telomere maintenance"/>
    <property type="evidence" value="ECO:0007669"/>
    <property type="project" value="InterPro"/>
</dbReference>
<dbReference type="CDD" id="cd18809">
    <property type="entry name" value="SF1_C_RecD"/>
    <property type="match status" value="1"/>
</dbReference>
<dbReference type="EC" id="5.6.2.3" evidence="4"/>
<feature type="region of interest" description="Disordered" evidence="5">
    <location>
        <begin position="1377"/>
        <end position="1438"/>
    </location>
</feature>
<keyword evidence="13" id="KW-1185">Reference proteome</keyword>
<feature type="domain" description="Replication protein A 70 kDa DNA-binding subunit B/D first OB fold" evidence="7">
    <location>
        <begin position="1048"/>
        <end position="1143"/>
    </location>
</feature>
<keyword evidence="3" id="KW-0238">DNA-binding</keyword>
<dbReference type="InterPro" id="IPR047192">
    <property type="entry name" value="Euk_RPA1_DBD_C"/>
</dbReference>
<dbReference type="InterPro" id="IPR025476">
    <property type="entry name" value="Helitron_helicase-like"/>
</dbReference>
<evidence type="ECO:0000259" key="11">
    <source>
        <dbReference type="Pfam" id="PF21530"/>
    </source>
</evidence>
<feature type="domain" description="DNA helicase Pif1-like DEAD-box helicase" evidence="8">
    <location>
        <begin position="2420"/>
        <end position="2639"/>
    </location>
</feature>
<evidence type="ECO:0000259" key="9">
    <source>
        <dbReference type="Pfam" id="PF08646"/>
    </source>
</evidence>
<organism evidence="12 13">
    <name type="scientific">Arabidopsis suecica</name>
    <name type="common">Swedish thale-cress</name>
    <name type="synonym">Cardaminopsis suecica</name>
    <dbReference type="NCBI Taxonomy" id="45249"/>
    <lineage>
        <taxon>Eukaryota</taxon>
        <taxon>Viridiplantae</taxon>
        <taxon>Streptophyta</taxon>
        <taxon>Embryophyta</taxon>
        <taxon>Tracheophyta</taxon>
        <taxon>Spermatophyta</taxon>
        <taxon>Magnoliopsida</taxon>
        <taxon>eudicotyledons</taxon>
        <taxon>Gunneridae</taxon>
        <taxon>Pentapetalae</taxon>
        <taxon>rosids</taxon>
        <taxon>malvids</taxon>
        <taxon>Brassicales</taxon>
        <taxon>Brassicaceae</taxon>
        <taxon>Camelineae</taxon>
        <taxon>Arabidopsis</taxon>
    </lineage>
</organism>
<comment type="caution">
    <text evidence="12">The sequence shown here is derived from an EMBL/GenBank/DDBJ whole genome shotgun (WGS) entry which is preliminary data.</text>
</comment>
<keyword evidence="4" id="KW-0067">ATP-binding</keyword>
<keyword evidence="4" id="KW-0378">Hydrolase</keyword>
<dbReference type="Pfam" id="PF21530">
    <property type="entry name" value="Pif1_2B_dom"/>
    <property type="match status" value="1"/>
</dbReference>
<comment type="similarity">
    <text evidence="4">Belongs to the helicase family.</text>
</comment>
<evidence type="ECO:0000259" key="6">
    <source>
        <dbReference type="Pfam" id="PF00561"/>
    </source>
</evidence>
<reference evidence="12 13" key="1">
    <citation type="submission" date="2020-12" db="EMBL/GenBank/DDBJ databases">
        <title>Concerted genomic and epigenomic changes stabilize Arabidopsis allopolyploids.</title>
        <authorList>
            <person name="Chen Z."/>
        </authorList>
    </citation>
    <scope>NUCLEOTIDE SEQUENCE [LARGE SCALE GENOMIC DNA]</scope>
    <source>
        <strain evidence="12">As9502</strain>
        <tissue evidence="12">Leaf</tissue>
    </source>
</reference>
<evidence type="ECO:0000256" key="4">
    <source>
        <dbReference type="RuleBase" id="RU363044"/>
    </source>
</evidence>
<dbReference type="Pfam" id="PF08646">
    <property type="entry name" value="Rep_fac-A_C"/>
    <property type="match status" value="1"/>
</dbReference>
<dbReference type="GO" id="GO:0005524">
    <property type="term" value="F:ATP binding"/>
    <property type="evidence" value="ECO:0007669"/>
    <property type="project" value="UniProtKB-KW"/>
</dbReference>
<dbReference type="GO" id="GO:0043139">
    <property type="term" value="F:5'-3' DNA helicase activity"/>
    <property type="evidence" value="ECO:0007669"/>
    <property type="project" value="UniProtKB-EC"/>
</dbReference>
<feature type="domain" description="Replication protein A 70 kDa DNA-binding subunit B/D first OB fold" evidence="7">
    <location>
        <begin position="273"/>
        <end position="355"/>
    </location>
</feature>
<keyword evidence="4" id="KW-0234">DNA repair</keyword>
<feature type="domain" description="Helitron helicase-like" evidence="10">
    <location>
        <begin position="1765"/>
        <end position="1947"/>
    </location>
</feature>
<evidence type="ECO:0000259" key="7">
    <source>
        <dbReference type="Pfam" id="PF02721"/>
    </source>
</evidence>
<feature type="domain" description="Replication factor A C-terminal" evidence="9">
    <location>
        <begin position="536"/>
        <end position="665"/>
    </location>
</feature>
<comment type="cofactor">
    <cofactor evidence="4">
        <name>Mg(2+)</name>
        <dbReference type="ChEBI" id="CHEBI:18420"/>
    </cofactor>
</comment>
<dbReference type="EMBL" id="JAEFBJ010000008">
    <property type="protein sequence ID" value="KAG7584277.1"/>
    <property type="molecule type" value="Genomic_DNA"/>
</dbReference>
<feature type="domain" description="Replication protein A 70 kDa DNA-binding subunit B/D first OB fold" evidence="7">
    <location>
        <begin position="841"/>
        <end position="938"/>
    </location>
</feature>
<dbReference type="GO" id="GO:0006310">
    <property type="term" value="P:DNA recombination"/>
    <property type="evidence" value="ECO:0007669"/>
    <property type="project" value="UniProtKB-KW"/>
</dbReference>
<dbReference type="Pfam" id="PF14214">
    <property type="entry name" value="Helitron_like_N"/>
    <property type="match status" value="1"/>
</dbReference>
<dbReference type="InterPro" id="IPR049163">
    <property type="entry name" value="Pif1-like_2B_dom"/>
</dbReference>
<sequence length="2897" mass="329438">MVNFVDSQKPLLYRLMKWAGVIPYTVEIEPGTKMNFWIPKETLKKPKKSDKNSVVEPKKPTKPVLLFIHGFAAEGIVTWQFQVGSLAKKYSVYIPDLLFFGGSYSDNPDRSPAFQAHCLVKSLRILGVDKFVLVGFSYGGMVAFKIAEEYPEMVQAMVVSGSILAMTDTISESNLNQLGFKSSADLLLPTSVKGLKTLFTLAVHKPMWFPNRLFKDFIEVMITNRKERAELLEALVISNKDVTIPRFEQKIHLLWGESDQIFNLEFAKSMKEILHSWIHFTKGSGMSLEMILADKDGNKIQAGIKKEHISKFQRYVKKGDWKIIEEFSVNKATGTYRSTSHSYRINFHYSTVFSPSPSISNEVWLDLVDFTTILSGNLDQNKLVDVLGQLVNVGEVQIIDVHGKPTKKIDFQLRDTEDNRLPCSLWGKFADQISKVAQESLGSVVICLIRWAKLGEYKEIRSISNAFDASDVLVNPILPVVDDFRRMLPSDGLALTIMGPKPRFEPLKVREQRSLGLPLKTIAELKSSYEIEKVKIFCTILQIDFDYSWYYYAHIKCNKKVFQTKKLLSSGAKKIVNRCEKCNAEVSAVEARYWLHLDVMDNTGETKLMLFDSFVEKIIGTPAYELLEGTDEAELDDPLPAPDVVKNIIGKTYQFVVSVEPENISRGNDEYKVTEVLTSQILNQADPKDEADCPLDLSSMSSSDQVLMLTNSSDKEGTSNDVFSTPSSKRKEDFSDGSDQNSTSKKQCMDKQSDVKVDGVIDVDNPKEHDLPKFINKLDEAGEQVITKASEEEQKKVLLQKIKVEKIEGQEAIDKVSEAEQKKVLLKKIKFEKLEGQKGANVSDLHVNSTKWRIYVKIMCMWEEDLGSAGSETIMMLADEKGGRIDARIPSGTYLWNFRPVLKEGFWFHLSDFQVIQPENRIRYSPSLFEIRFVSETGMWPVKQRSWSNFFEFVFPIEVQYAMESNKEIVTDAIGVIAGVNTDRRFPYVCPRGGSDNESRFVAFKIKDNMGGIIECIAVGTCCDFFMTNWSAKVDSVTYNYEPIVAVLRNWRITEFDVVKILSIWNHPPKHPNDHTTMILVDNKGTRIDAVVPPDSYKRDFPRNLKEGEWYFLWDFDVIPPSLRERNSNHPYQLRFNNKTTMAHYKQKYTSEFLQCLAFPRINNPSEEDKQFVVDVVGVVRSVSPIGRLLEGGSDLDSSYVTFKLKDLANVIGNTLQSIWKAITSQGNQVIMEKNDNTHGLTSPEVTPTPKRKRTTSNVLRTIDGPPSAESHNKTAVAINSVFRRVLTDISNSPGSRCGLSPSHQRTFSCSTARGQENVSNTPYQTPVSKKARNFSPIPLSGSPFNKSQLTSTIIGDNSYQPQSSYSLNDDISGASAAKNRTKDNPAGSVLTLQKDSVTPDFLDSHHGDMEDNDSNTDTDEDDHFTDYQDSTEGEYEDNYQEDLYCSSQEELSSDSSSDEDDYAEECAYNPKEAIYRAKERFDILTMLENAFGKPKETPSIPPKQKNAYVDEGDPIFSCNECGAIFCDDEIARHFRENIRAYNMIFSFTSIGGKVDHCVPKGRGPQMFAIQGENYHLIGDMKPKPGNKAKFQQLYIVDTENEIDNRYNIMSKEGESATGQKKKNLNKDIIESIIKLLDDINPHVEAFRSARDRFNTDEEDTFHMRIIAKRKDDGRTYNLPTASEVAALIPGDFHENMDKRDIILQQKSTGKLKRISELHVSYLALQYPLLFPHGEDGFRVGILKAKTNSKGNAEKEQKEVSMRQWFAYRLQERKEEKHVLLRSKRLLQQFIVDAYTMIESNRLRYIRKNQVNFRSSNLESIQSNSNAGNDDLQNQGREFKIPASFTGGPRYMTNNYLDAMAICKHFGFPSLFITFTCNPKWPEIVRFCKERNLKSDDRPDIICRIFKMKLDNLMYDLTTKSLLGKTASAMYTIEFQKRGLPHAHILLFMHPTSKLRTAEDIDKVICAEIPDKKKKPELYQVVKDCMIHGPCGAGHPNSPCMVNGQCSKFFPKDYSNISRVDNDGFPVYRRRNTGTYVEKNGFQCDNRYVIPYNEKLSLRYHAHINVEWCNQSGSIKYLFKYVHKGHDRVTVTVEPSDPAAAKKDKDEVQDYFDCRYVSACEAIWRIFKFPIHHRTTPVVKLYFHEEGKQPVFYKPGETKESVMSRLSSEATQFLAWFQLNKNPPSRKVRANAKKLPKAAPDPTKLLFEEVPNHFTWNSKEKKFVIRDRGFAIGRINFVPRTIEDAYYLRILLNIKRGATGYKDLKTVKGVVHESFRDAVFALGLLDDDKEYIKGIKDANFWCSAKYVRRLFVIMLLSESLTKPEKVWEETWKILSEDIERRKRKEWHRQDLHLSDEEKQEFCLQEIDRLLTKNGVSLTKWKQMPQVSSEDVEKCNHFLLDELKYNRAELAEKHEEGLAKVTSEQKKIYDEIMNAVNHDTGGVFFVYGFGGTGKTFLWKLLSAAIRSKGDICLNVASSGIAALLLDGGRTAHSRFGIPLNPNEASTCNISRGSDLGELVTQAKLIIWDEAPMMSKHCFESLDRTLRDIMNNPEDKPFGGKVIVFGGDFRQVLPVINGAGREEIVFAALNSSYIWEHCRVLELTKNMRLLANISDLEKREIEEFSKWILDVGDGKIAQPNDGIAMIDIPKELLITRDKDPIESIIDAVYGNTFMVEKDPKFFQGRAILCPTNEDVNNINEHMLSMLDGEERIYLSSDSIDPSDTSAANDVAYSPDFLNSVRVSGLPNHCLRVKIGCPVMLLRNMDPNKGLCNGTRLQVTQMADTVIEARVITGNKVGKIVLIPRMLITPSDARLPFKMRRRQFPLSVAFAMTINKSQGQTLSSVGLYLPRPVFSHGQLYVAISRVSSKSGLKILITDKKGKPQSKTMNVVYKEVFQNLH</sequence>
<keyword evidence="1" id="KW-0479">Metal-binding</keyword>
<feature type="domain" description="AB hydrolase-1" evidence="6">
    <location>
        <begin position="63"/>
        <end position="168"/>
    </location>
</feature>
<dbReference type="InterPro" id="IPR013955">
    <property type="entry name" value="Rep_factor-A_C"/>
</dbReference>
<evidence type="ECO:0000256" key="1">
    <source>
        <dbReference type="ARBA" id="ARBA00022723"/>
    </source>
</evidence>
<dbReference type="CDD" id="cd04476">
    <property type="entry name" value="RPA1_DBD_C"/>
    <property type="match status" value="1"/>
</dbReference>
<dbReference type="GO" id="GO:0046872">
    <property type="term" value="F:metal ion binding"/>
    <property type="evidence" value="ECO:0007669"/>
    <property type="project" value="UniProtKB-KW"/>
</dbReference>
<name>A0A8T2BAC5_ARASU</name>
<evidence type="ECO:0000256" key="5">
    <source>
        <dbReference type="SAM" id="MobiDB-lite"/>
    </source>
</evidence>
<evidence type="ECO:0000259" key="8">
    <source>
        <dbReference type="Pfam" id="PF05970"/>
    </source>
</evidence>
<feature type="compositionally biased region" description="Acidic residues" evidence="5">
    <location>
        <begin position="1411"/>
        <end position="1438"/>
    </location>
</feature>